<proteinExistence type="predicted"/>
<dbReference type="AlphaFoldDB" id="A0A835Z2I5"/>
<sequence length="408" mass="46661">MAAEGRNDTGPRMAEFLQMTKRGDLPTQFEEYKRFLSPQTLSPEFPEHLRDMVYKLFALCHAVCFMVHRGKYVQAADWIPELSRLEIYLGGEGGDDGALKGFDPSLAILDDMSVARETLQDVLEESAGSIGGELLNQYYMFCSNADLNRFWADWKLSQIRVNDVEARHDANCTRLSRALDVFDRSDCRFSKAPEVPAANSVNFCRWLQADAEERRRRARSRRQKLQRVDESFFVSCHTHIRNNSIRIRKAASIMQRVYDGPRASAVQKQTSAAEDPEVRVIFALLLVLTGAPSDWRKLTRFTRVNKTAVCEFGPETAVASPCFWELGHQVERTGNGIRWVMWEAMDGVLVQNGVFFFNEDLSLRFSALNMFYGGGWDFDTTDTASFKLRARELIEKHRGDSNFWDEAV</sequence>
<evidence type="ECO:0000313" key="2">
    <source>
        <dbReference type="Proteomes" id="UP000664859"/>
    </source>
</evidence>
<dbReference type="EMBL" id="JAFCMP010000144">
    <property type="protein sequence ID" value="KAG5185054.1"/>
    <property type="molecule type" value="Genomic_DNA"/>
</dbReference>
<name>A0A835Z2I5_9STRA</name>
<accession>A0A835Z2I5</accession>
<dbReference type="Proteomes" id="UP000664859">
    <property type="component" value="Unassembled WGS sequence"/>
</dbReference>
<gene>
    <name evidence="1" type="ORF">JKP88DRAFT_255159</name>
</gene>
<keyword evidence="2" id="KW-1185">Reference proteome</keyword>
<evidence type="ECO:0000313" key="1">
    <source>
        <dbReference type="EMBL" id="KAG5185054.1"/>
    </source>
</evidence>
<reference evidence="1" key="1">
    <citation type="submission" date="2021-02" db="EMBL/GenBank/DDBJ databases">
        <title>First Annotated Genome of the Yellow-green Alga Tribonema minus.</title>
        <authorList>
            <person name="Mahan K.M."/>
        </authorList>
    </citation>
    <scope>NUCLEOTIDE SEQUENCE</scope>
    <source>
        <strain evidence="1">UTEX B ZZ1240</strain>
    </source>
</reference>
<protein>
    <submittedName>
        <fullName evidence="1">Uncharacterized protein</fullName>
    </submittedName>
</protein>
<comment type="caution">
    <text evidence="1">The sequence shown here is derived from an EMBL/GenBank/DDBJ whole genome shotgun (WGS) entry which is preliminary data.</text>
</comment>
<organism evidence="1 2">
    <name type="scientific">Tribonema minus</name>
    <dbReference type="NCBI Taxonomy" id="303371"/>
    <lineage>
        <taxon>Eukaryota</taxon>
        <taxon>Sar</taxon>
        <taxon>Stramenopiles</taxon>
        <taxon>Ochrophyta</taxon>
        <taxon>PX clade</taxon>
        <taxon>Xanthophyceae</taxon>
        <taxon>Tribonematales</taxon>
        <taxon>Tribonemataceae</taxon>
        <taxon>Tribonema</taxon>
    </lineage>
</organism>